<evidence type="ECO:0000313" key="2">
    <source>
        <dbReference type="EMBL" id="KAK5637208.1"/>
    </source>
</evidence>
<proteinExistence type="predicted"/>
<accession>A0AAN7ZF31</accession>
<feature type="compositionally biased region" description="Basic and acidic residues" evidence="1">
    <location>
        <begin position="1"/>
        <end position="21"/>
    </location>
</feature>
<evidence type="ECO:0000256" key="1">
    <source>
        <dbReference type="SAM" id="MobiDB-lite"/>
    </source>
</evidence>
<keyword evidence="3" id="KW-1185">Reference proteome</keyword>
<feature type="region of interest" description="Disordered" evidence="1">
    <location>
        <begin position="1"/>
        <end position="66"/>
    </location>
</feature>
<name>A0AAN7ZF31_9PEZI</name>
<comment type="caution">
    <text evidence="2">The sequence shown here is derived from an EMBL/GenBank/DDBJ whole genome shotgun (WGS) entry which is preliminary data.</text>
</comment>
<dbReference type="AlphaFoldDB" id="A0AAN7ZF31"/>
<reference evidence="2 3" key="1">
    <citation type="submission" date="2023-10" db="EMBL/GenBank/DDBJ databases">
        <title>Draft genome sequence of Xylaria bambusicola isolate GMP-LS, the root and basal stem rot pathogen of sugarcane in Indonesia.</title>
        <authorList>
            <person name="Selvaraj P."/>
            <person name="Muralishankar V."/>
            <person name="Muruganantham S."/>
            <person name="Sp S."/>
            <person name="Haryani S."/>
            <person name="Lau K.J.X."/>
            <person name="Naqvi N.I."/>
        </authorList>
    </citation>
    <scope>NUCLEOTIDE SEQUENCE [LARGE SCALE GENOMIC DNA]</scope>
    <source>
        <strain evidence="2">GMP-LS</strain>
    </source>
</reference>
<sequence length="77" mass="8364">MTNPDKLHNGPDRIGSEKPSDARYSPAERSSSMRDSDLAALGIRSEQSPRGLGYLKRSKSRGTLHAAIRAAGRRLMG</sequence>
<protein>
    <submittedName>
        <fullName evidence="2">Uncharacterized protein</fullName>
    </submittedName>
</protein>
<evidence type="ECO:0000313" key="3">
    <source>
        <dbReference type="Proteomes" id="UP001305414"/>
    </source>
</evidence>
<dbReference type="EMBL" id="JAWHQM010000098">
    <property type="protein sequence ID" value="KAK5637208.1"/>
    <property type="molecule type" value="Genomic_DNA"/>
</dbReference>
<gene>
    <name evidence="2" type="ORF">RRF57_012920</name>
</gene>
<organism evidence="2 3">
    <name type="scientific">Xylaria bambusicola</name>
    <dbReference type="NCBI Taxonomy" id="326684"/>
    <lineage>
        <taxon>Eukaryota</taxon>
        <taxon>Fungi</taxon>
        <taxon>Dikarya</taxon>
        <taxon>Ascomycota</taxon>
        <taxon>Pezizomycotina</taxon>
        <taxon>Sordariomycetes</taxon>
        <taxon>Xylariomycetidae</taxon>
        <taxon>Xylariales</taxon>
        <taxon>Xylariaceae</taxon>
        <taxon>Xylaria</taxon>
    </lineage>
</organism>
<dbReference type="Proteomes" id="UP001305414">
    <property type="component" value="Unassembled WGS sequence"/>
</dbReference>